<proteinExistence type="predicted"/>
<name>A0A2T3W651_9DEIO</name>
<organism evidence="1 2">
    <name type="scientific">Deinococcus arcticus</name>
    <dbReference type="NCBI Taxonomy" id="2136176"/>
    <lineage>
        <taxon>Bacteria</taxon>
        <taxon>Thermotogati</taxon>
        <taxon>Deinococcota</taxon>
        <taxon>Deinococci</taxon>
        <taxon>Deinococcales</taxon>
        <taxon>Deinococcaceae</taxon>
        <taxon>Deinococcus</taxon>
    </lineage>
</organism>
<accession>A0A2T3W651</accession>
<dbReference type="OrthoDB" id="69606at2"/>
<gene>
    <name evidence="1" type="ORF">C8263_13690</name>
</gene>
<keyword evidence="2" id="KW-1185">Reference proteome</keyword>
<evidence type="ECO:0000313" key="1">
    <source>
        <dbReference type="EMBL" id="PTA67342.1"/>
    </source>
</evidence>
<dbReference type="RefSeq" id="WP_107138688.1">
    <property type="nucleotide sequence ID" value="NZ_PYSV01000013.1"/>
</dbReference>
<dbReference type="EMBL" id="PYSV01000013">
    <property type="protein sequence ID" value="PTA67342.1"/>
    <property type="molecule type" value="Genomic_DNA"/>
</dbReference>
<comment type="caution">
    <text evidence="1">The sequence shown here is derived from an EMBL/GenBank/DDBJ whole genome shotgun (WGS) entry which is preliminary data.</text>
</comment>
<dbReference type="Proteomes" id="UP000240317">
    <property type="component" value="Unassembled WGS sequence"/>
</dbReference>
<reference evidence="1 2" key="1">
    <citation type="submission" date="2018-03" db="EMBL/GenBank/DDBJ databases">
        <title>Draft genome of Deinococcus sp. OD32.</title>
        <authorList>
            <person name="Wang X.-P."/>
            <person name="Du Z.-J."/>
        </authorList>
    </citation>
    <scope>NUCLEOTIDE SEQUENCE [LARGE SCALE GENOMIC DNA]</scope>
    <source>
        <strain evidence="1 2">OD32</strain>
    </source>
</reference>
<dbReference type="AlphaFoldDB" id="A0A2T3W651"/>
<protein>
    <submittedName>
        <fullName evidence="1">Uncharacterized protein</fullName>
    </submittedName>
</protein>
<sequence>MARFHTVRCCPLTAQFWFLGVDARRGDLSLRGFSRACAPQGSSLYTLENLSLHSAGLTLQTPRGPLHFNRRTQTFTLAGQHVPLALGRTQVRAALQAHERWIEGRYGPGYRPALAQTLRPPRPVRAALPAWQAWHRGSLAEPAPLAFVGTGGGAFSRLTQAEPYLLAVNQMGPARVPVH</sequence>
<evidence type="ECO:0000313" key="2">
    <source>
        <dbReference type="Proteomes" id="UP000240317"/>
    </source>
</evidence>